<dbReference type="Proteomes" id="UP001164761">
    <property type="component" value="Chromosome"/>
</dbReference>
<dbReference type="SUPFAM" id="SSF46785">
    <property type="entry name" value="Winged helix' DNA-binding domain"/>
    <property type="match status" value="1"/>
</dbReference>
<gene>
    <name evidence="5" type="ORF">NZD89_02685</name>
</gene>
<name>A0ABY6ZHP9_9BACL</name>
<evidence type="ECO:0000313" key="5">
    <source>
        <dbReference type="EMBL" id="WAH42428.1"/>
    </source>
</evidence>
<dbReference type="Gene3D" id="1.10.10.10">
    <property type="entry name" value="Winged helix-like DNA-binding domain superfamily/Winged helix DNA-binding domain"/>
    <property type="match status" value="1"/>
</dbReference>
<dbReference type="CDD" id="cd00090">
    <property type="entry name" value="HTH_ARSR"/>
    <property type="match status" value="1"/>
</dbReference>
<organism evidence="5 6">
    <name type="scientific">Alicyclobacillus fastidiosus</name>
    <dbReference type="NCBI Taxonomy" id="392011"/>
    <lineage>
        <taxon>Bacteria</taxon>
        <taxon>Bacillati</taxon>
        <taxon>Bacillota</taxon>
        <taxon>Bacilli</taxon>
        <taxon>Bacillales</taxon>
        <taxon>Alicyclobacillaceae</taxon>
        <taxon>Alicyclobacillus</taxon>
    </lineage>
</organism>
<keyword evidence="2" id="KW-0238">DNA-binding</keyword>
<dbReference type="PROSITE" id="PS51118">
    <property type="entry name" value="HTH_HXLR"/>
    <property type="match status" value="1"/>
</dbReference>
<keyword evidence="3" id="KW-0804">Transcription</keyword>
<evidence type="ECO:0000256" key="2">
    <source>
        <dbReference type="ARBA" id="ARBA00023125"/>
    </source>
</evidence>
<accession>A0ABY6ZHP9</accession>
<protein>
    <submittedName>
        <fullName evidence="5">Helix-turn-helix transcriptional regulator</fullName>
    </submittedName>
</protein>
<dbReference type="InterPro" id="IPR036390">
    <property type="entry name" value="WH_DNA-bd_sf"/>
</dbReference>
<dbReference type="PANTHER" id="PTHR33204">
    <property type="entry name" value="TRANSCRIPTIONAL REGULATOR, MARR FAMILY"/>
    <property type="match status" value="1"/>
</dbReference>
<dbReference type="InterPro" id="IPR036388">
    <property type="entry name" value="WH-like_DNA-bd_sf"/>
</dbReference>
<feature type="domain" description="HTH hxlR-type" evidence="4">
    <location>
        <begin position="9"/>
        <end position="106"/>
    </location>
</feature>
<dbReference type="InterPro" id="IPR011991">
    <property type="entry name" value="ArsR-like_HTH"/>
</dbReference>
<evidence type="ECO:0000313" key="6">
    <source>
        <dbReference type="Proteomes" id="UP001164761"/>
    </source>
</evidence>
<dbReference type="PANTHER" id="PTHR33204:SF37">
    <property type="entry name" value="HTH-TYPE TRANSCRIPTIONAL REGULATOR YODB"/>
    <property type="match status" value="1"/>
</dbReference>
<keyword evidence="1" id="KW-0805">Transcription regulation</keyword>
<evidence type="ECO:0000259" key="4">
    <source>
        <dbReference type="PROSITE" id="PS51118"/>
    </source>
</evidence>
<keyword evidence="6" id="KW-1185">Reference proteome</keyword>
<sequence length="106" mass="12227">MSHNYDEMCPKFRAAFDLLGKRWTGLILRTLCGGPRRFSEIAAIIPDMSERMLSERFRELENAGIVNRKVHPETPVRIEYELTEKGKALHPVVEAVQTWADGWVNE</sequence>
<dbReference type="RefSeq" id="WP_268006309.1">
    <property type="nucleotide sequence ID" value="NZ_BSUT01000001.1"/>
</dbReference>
<dbReference type="Pfam" id="PF01638">
    <property type="entry name" value="HxlR"/>
    <property type="match status" value="1"/>
</dbReference>
<proteinExistence type="predicted"/>
<reference evidence="5" key="1">
    <citation type="submission" date="2022-08" db="EMBL/GenBank/DDBJ databases">
        <title>Alicyclobacillus fastidiosus DSM 17978, complete genome.</title>
        <authorList>
            <person name="Wang Q."/>
            <person name="Cai R."/>
            <person name="Wang Z."/>
        </authorList>
    </citation>
    <scope>NUCLEOTIDE SEQUENCE</scope>
    <source>
        <strain evidence="5">DSM 17978</strain>
    </source>
</reference>
<dbReference type="InterPro" id="IPR002577">
    <property type="entry name" value="HTH_HxlR"/>
</dbReference>
<evidence type="ECO:0000256" key="3">
    <source>
        <dbReference type="ARBA" id="ARBA00023163"/>
    </source>
</evidence>
<evidence type="ECO:0000256" key="1">
    <source>
        <dbReference type="ARBA" id="ARBA00023015"/>
    </source>
</evidence>
<dbReference type="EMBL" id="CP104067">
    <property type="protein sequence ID" value="WAH42428.1"/>
    <property type="molecule type" value="Genomic_DNA"/>
</dbReference>